<reference evidence="2 3" key="1">
    <citation type="submission" date="2018-11" db="EMBL/GenBank/DDBJ databases">
        <title>Genome assembly of Steccherinum ochraceum LE-BIN_3174, the white-rot fungus of the Steccherinaceae family (The Residual Polyporoid clade, Polyporales, Basidiomycota).</title>
        <authorList>
            <person name="Fedorova T.V."/>
            <person name="Glazunova O.A."/>
            <person name="Landesman E.O."/>
            <person name="Moiseenko K.V."/>
            <person name="Psurtseva N.V."/>
            <person name="Savinova O.S."/>
            <person name="Shakhova N.V."/>
            <person name="Tyazhelova T.V."/>
            <person name="Vasina D.V."/>
        </authorList>
    </citation>
    <scope>NUCLEOTIDE SEQUENCE [LARGE SCALE GENOMIC DNA]</scope>
    <source>
        <strain evidence="2 3">LE-BIN_3174</strain>
    </source>
</reference>
<feature type="domain" description="Exosome complex exonuclease RRP44 S1" evidence="1">
    <location>
        <begin position="28"/>
        <end position="80"/>
    </location>
</feature>
<evidence type="ECO:0000259" key="1">
    <source>
        <dbReference type="Pfam" id="PF17215"/>
    </source>
</evidence>
<dbReference type="EMBL" id="RWJN01000040">
    <property type="protein sequence ID" value="TCD69498.1"/>
    <property type="molecule type" value="Genomic_DNA"/>
</dbReference>
<dbReference type="Pfam" id="PF17215">
    <property type="entry name" value="Rrp44_S1"/>
    <property type="match status" value="1"/>
</dbReference>
<organism evidence="2 3">
    <name type="scientific">Steccherinum ochraceum</name>
    <dbReference type="NCBI Taxonomy" id="92696"/>
    <lineage>
        <taxon>Eukaryota</taxon>
        <taxon>Fungi</taxon>
        <taxon>Dikarya</taxon>
        <taxon>Basidiomycota</taxon>
        <taxon>Agaricomycotina</taxon>
        <taxon>Agaricomycetes</taxon>
        <taxon>Polyporales</taxon>
        <taxon>Steccherinaceae</taxon>
        <taxon>Steccherinum</taxon>
    </lineage>
</organism>
<sequence>MAQMASRASVELYVGLALKARGIPGTATQDAFVIRTFWNGVNVLGIEGLVMFKRKIQFDAKNYTVSVPNPDAGAPTTISV</sequence>
<dbReference type="InterPro" id="IPR033770">
    <property type="entry name" value="RRP44_S1"/>
</dbReference>
<accession>A0A4R0RYT0</accession>
<dbReference type="AlphaFoldDB" id="A0A4R0RYT0"/>
<name>A0A4R0RYT0_9APHY</name>
<gene>
    <name evidence="2" type="primary">DIS3_1</name>
    <name evidence="2" type="ORF">EIP91_007428</name>
</gene>
<dbReference type="STRING" id="92696.A0A4R0RYT0"/>
<dbReference type="Proteomes" id="UP000292702">
    <property type="component" value="Unassembled WGS sequence"/>
</dbReference>
<comment type="caution">
    <text evidence="2">The sequence shown here is derived from an EMBL/GenBank/DDBJ whole genome shotgun (WGS) entry which is preliminary data.</text>
</comment>
<evidence type="ECO:0000313" key="3">
    <source>
        <dbReference type="Proteomes" id="UP000292702"/>
    </source>
</evidence>
<dbReference type="OrthoDB" id="372421at2759"/>
<protein>
    <submittedName>
        <fullName evidence="2">Exosome catalytic subunit dis3</fullName>
    </submittedName>
</protein>
<keyword evidence="3" id="KW-1185">Reference proteome</keyword>
<proteinExistence type="predicted"/>
<evidence type="ECO:0000313" key="2">
    <source>
        <dbReference type="EMBL" id="TCD69498.1"/>
    </source>
</evidence>